<reference evidence="2" key="1">
    <citation type="submission" date="2023-10" db="EMBL/GenBank/DDBJ databases">
        <title>Genome assembly of Pristionchus species.</title>
        <authorList>
            <person name="Yoshida K."/>
            <person name="Sommer R.J."/>
        </authorList>
    </citation>
    <scope>NUCLEOTIDE SEQUENCE</scope>
    <source>
        <strain evidence="2">RS0144</strain>
    </source>
</reference>
<gene>
    <name evidence="2" type="ORF">PENTCL1PPCAC_6798</name>
</gene>
<feature type="domain" description="RRM" evidence="1">
    <location>
        <begin position="17"/>
        <end position="83"/>
    </location>
</feature>
<dbReference type="CDD" id="cd00590">
    <property type="entry name" value="RRM_SF"/>
    <property type="match status" value="1"/>
</dbReference>
<dbReference type="SUPFAM" id="SSF54928">
    <property type="entry name" value="RNA-binding domain, RBD"/>
    <property type="match status" value="2"/>
</dbReference>
<evidence type="ECO:0000259" key="1">
    <source>
        <dbReference type="SMART" id="SM00360"/>
    </source>
</evidence>
<evidence type="ECO:0000313" key="2">
    <source>
        <dbReference type="EMBL" id="GMS84623.1"/>
    </source>
</evidence>
<accession>A0AAV5SR69</accession>
<dbReference type="Gene3D" id="3.30.70.330">
    <property type="match status" value="1"/>
</dbReference>
<protein>
    <recommendedName>
        <fullName evidence="1">RRM domain-containing protein</fullName>
    </recommendedName>
</protein>
<dbReference type="InterPro" id="IPR000504">
    <property type="entry name" value="RRM_dom"/>
</dbReference>
<evidence type="ECO:0000313" key="3">
    <source>
        <dbReference type="Proteomes" id="UP001432027"/>
    </source>
</evidence>
<proteinExistence type="predicted"/>
<sequence>MNSPTPCLRDEEDLKVILITKDIGKRLTRAGALRFFAQYGKVKNCWILSHDNMACGVYTTEEDAEEALKVGGTVVDGAYCNVTTFKSGNRKVYINSSIISEKFLIEYLELNYGTVLRVEWPGNLACFVLFLNVDAAVKCRDREHTICGHKIFVRPGNTPGSKHYKEKTNMYHVPTSNWQNPQQQVTKSSFSGLKKVDLSSMSSLGIFSRNTFLNPRPSLSSSPSCNTNPINCHLLHQMKNLSLEEKNVSKKNKKVSDTLLDWRNGPGAERVSPTRVISALDEKLMRLEKKRKELNLPDFNPCAHYSRDEEGFPIHHNGQYVHSIMKDGRFRIKEDRVHVSFNTEKNIMEIFERAEYEYSFFGPINPTNKSGIVQYDDEEIEGWGNETDEQEPKRIMPREGFPHDIPWPINFPTMPHHYPLMDNCTFPNDCALLLSSTKRYVNHLEDRWKNTRQDLFLTQFASFLRTECTVCATKLEGPKKFTHLITNPHLSNLNDRNVKYTASDFIFWHTLLLKNFDNGGKRR</sequence>
<dbReference type="EMBL" id="BTSX01000002">
    <property type="protein sequence ID" value="GMS84623.1"/>
    <property type="molecule type" value="Genomic_DNA"/>
</dbReference>
<dbReference type="Proteomes" id="UP001432027">
    <property type="component" value="Unassembled WGS sequence"/>
</dbReference>
<feature type="domain" description="RRM" evidence="1">
    <location>
        <begin position="91"/>
        <end position="154"/>
    </location>
</feature>
<dbReference type="SMART" id="SM00360">
    <property type="entry name" value="RRM"/>
    <property type="match status" value="2"/>
</dbReference>
<keyword evidence="3" id="KW-1185">Reference proteome</keyword>
<dbReference type="InterPro" id="IPR012677">
    <property type="entry name" value="Nucleotide-bd_a/b_plait_sf"/>
</dbReference>
<dbReference type="InterPro" id="IPR035979">
    <property type="entry name" value="RBD_domain_sf"/>
</dbReference>
<dbReference type="GO" id="GO:0003723">
    <property type="term" value="F:RNA binding"/>
    <property type="evidence" value="ECO:0007669"/>
    <property type="project" value="InterPro"/>
</dbReference>
<name>A0AAV5SR69_9BILA</name>
<comment type="caution">
    <text evidence="2">The sequence shown here is derived from an EMBL/GenBank/DDBJ whole genome shotgun (WGS) entry which is preliminary data.</text>
</comment>
<organism evidence="2 3">
    <name type="scientific">Pristionchus entomophagus</name>
    <dbReference type="NCBI Taxonomy" id="358040"/>
    <lineage>
        <taxon>Eukaryota</taxon>
        <taxon>Metazoa</taxon>
        <taxon>Ecdysozoa</taxon>
        <taxon>Nematoda</taxon>
        <taxon>Chromadorea</taxon>
        <taxon>Rhabditida</taxon>
        <taxon>Rhabditina</taxon>
        <taxon>Diplogasteromorpha</taxon>
        <taxon>Diplogasteroidea</taxon>
        <taxon>Neodiplogasteridae</taxon>
        <taxon>Pristionchus</taxon>
    </lineage>
</organism>
<dbReference type="AlphaFoldDB" id="A0AAV5SR69"/>